<proteinExistence type="predicted"/>
<evidence type="ECO:0000313" key="2">
    <source>
        <dbReference type="Proteomes" id="UP000017184"/>
    </source>
</evidence>
<organism evidence="1 2">
    <name type="scientific">Candidatus Symbiobacter mobilis CR</name>
    <dbReference type="NCBI Taxonomy" id="946483"/>
    <lineage>
        <taxon>Bacteria</taxon>
        <taxon>Pseudomonadati</taxon>
        <taxon>Pseudomonadota</taxon>
        <taxon>Betaproteobacteria</taxon>
        <taxon>Burkholderiales</taxon>
        <taxon>Comamonadaceae</taxon>
    </lineage>
</organism>
<dbReference type="KEGG" id="cbx:Cenrod_1647"/>
<name>U5N8J8_9BURK</name>
<sequence length="118" mass="13323">MLRRGNAAHTAAAVPDRARLAKQRDCLRKLGGYRAGEVQYGRFLANPPCAYGGMDRRYLYGVWEANRREVRFGDAGSERNPLPSLYEAGDWTGDSRQRNHAWGVHWDKANSNPKFLAS</sequence>
<dbReference type="AlphaFoldDB" id="U5N8J8"/>
<dbReference type="HOGENOM" id="CLU_2068857_0_0_4"/>
<gene>
    <name evidence="1" type="ORF">Cenrod_1647</name>
</gene>
<keyword evidence="2" id="KW-1185">Reference proteome</keyword>
<reference evidence="1 2" key="1">
    <citation type="journal article" date="2013" name="Genome Biol.">
        <title>Genomic analysis reveals key aspects of prokaryotic symbiosis in the phototrophic consortium "Chlorochromatium aggregatum".</title>
        <authorList>
            <person name="Liu Z."/>
            <person name="Muller J."/>
            <person name="Li T."/>
            <person name="Alvey R.M."/>
            <person name="Vogl K."/>
            <person name="Frigaard N.U."/>
            <person name="Rockwell N.C."/>
            <person name="Boyd E.S."/>
            <person name="Tomsho L.P."/>
            <person name="Schuster S.C."/>
            <person name="Henke P."/>
            <person name="Rohde M."/>
            <person name="Overmann J."/>
            <person name="Bryant D.A."/>
        </authorList>
    </citation>
    <scope>NUCLEOTIDE SEQUENCE [LARGE SCALE GENOMIC DNA]</scope>
    <source>
        <strain evidence="1">CR</strain>
    </source>
</reference>
<dbReference type="EMBL" id="CP004885">
    <property type="protein sequence ID" value="AGX87732.1"/>
    <property type="molecule type" value="Genomic_DNA"/>
</dbReference>
<evidence type="ECO:0000313" key="1">
    <source>
        <dbReference type="EMBL" id="AGX87732.1"/>
    </source>
</evidence>
<dbReference type="Proteomes" id="UP000017184">
    <property type="component" value="Chromosome"/>
</dbReference>
<accession>U5N8J8</accession>
<dbReference type="STRING" id="946483.Cenrod_1647"/>
<protein>
    <submittedName>
        <fullName evidence="1">Uncharacterized protein</fullName>
    </submittedName>
</protein>